<reference evidence="2 3" key="1">
    <citation type="submission" date="2018-06" db="EMBL/GenBank/DDBJ databases">
        <title>A transcriptomic atlas of mushroom development highlights an independent origin of complex multicellularity.</title>
        <authorList>
            <consortium name="DOE Joint Genome Institute"/>
            <person name="Krizsan K."/>
            <person name="Almasi E."/>
            <person name="Merenyi Z."/>
            <person name="Sahu N."/>
            <person name="Viragh M."/>
            <person name="Koszo T."/>
            <person name="Mondo S."/>
            <person name="Kiss B."/>
            <person name="Balint B."/>
            <person name="Kues U."/>
            <person name="Barry K."/>
            <person name="Hegedus J.C."/>
            <person name="Henrissat B."/>
            <person name="Johnson J."/>
            <person name="Lipzen A."/>
            <person name="Ohm R."/>
            <person name="Nagy I."/>
            <person name="Pangilinan J."/>
            <person name="Yan J."/>
            <person name="Xiong Y."/>
            <person name="Grigoriev I.V."/>
            <person name="Hibbett D.S."/>
            <person name="Nagy L.G."/>
        </authorList>
    </citation>
    <scope>NUCLEOTIDE SEQUENCE [LARGE SCALE GENOMIC DNA]</scope>
    <source>
        <strain evidence="2 3">SZMC22713</strain>
    </source>
</reference>
<dbReference type="Proteomes" id="UP000294933">
    <property type="component" value="Unassembled WGS sequence"/>
</dbReference>
<proteinExistence type="predicted"/>
<name>A0A4Y7Q6W6_9AGAM</name>
<dbReference type="EMBL" id="ML170173">
    <property type="protein sequence ID" value="TDL22882.1"/>
    <property type="molecule type" value="Genomic_DNA"/>
</dbReference>
<evidence type="ECO:0000259" key="1">
    <source>
        <dbReference type="Pfam" id="PF17667"/>
    </source>
</evidence>
<evidence type="ECO:0000313" key="2">
    <source>
        <dbReference type="EMBL" id="TDL22882.1"/>
    </source>
</evidence>
<dbReference type="OrthoDB" id="5569250at2759"/>
<keyword evidence="3" id="KW-1185">Reference proteome</keyword>
<organism evidence="2 3">
    <name type="scientific">Rickenella mellea</name>
    <dbReference type="NCBI Taxonomy" id="50990"/>
    <lineage>
        <taxon>Eukaryota</taxon>
        <taxon>Fungi</taxon>
        <taxon>Dikarya</taxon>
        <taxon>Basidiomycota</taxon>
        <taxon>Agaricomycotina</taxon>
        <taxon>Agaricomycetes</taxon>
        <taxon>Hymenochaetales</taxon>
        <taxon>Rickenellaceae</taxon>
        <taxon>Rickenella</taxon>
    </lineage>
</organism>
<sequence>MCSHAKPEKMCHISPGMLMDIDLCIMHCDLDRKAQPQRTGTVAFMATHLFADDTAYPNPIHSPVFDMESVMWTVVWSFVRKITGVCGDTPHYSDKKLCGELSVTNIDMTSICCQKFITMLHISRLLGPNFGSCKILVSKAFRLVKDYNFRSAELADRESTFSNEAIGDAFSQYLEVFKSNMPSESDWSNVKGQPKEL</sequence>
<gene>
    <name evidence="2" type="ORF">BD410DRAFT_203215</name>
</gene>
<dbReference type="InterPro" id="IPR040976">
    <property type="entry name" value="Pkinase_fungal"/>
</dbReference>
<dbReference type="VEuPathDB" id="FungiDB:BD410DRAFT_203215"/>
<protein>
    <recommendedName>
        <fullName evidence="1">Fungal-type protein kinase domain-containing protein</fullName>
    </recommendedName>
</protein>
<accession>A0A4Y7Q6W6</accession>
<evidence type="ECO:0000313" key="3">
    <source>
        <dbReference type="Proteomes" id="UP000294933"/>
    </source>
</evidence>
<feature type="domain" description="Fungal-type protein kinase" evidence="1">
    <location>
        <begin position="15"/>
        <end position="77"/>
    </location>
</feature>
<dbReference type="AlphaFoldDB" id="A0A4Y7Q6W6"/>
<dbReference type="Pfam" id="PF17667">
    <property type="entry name" value="Pkinase_fungal"/>
    <property type="match status" value="1"/>
</dbReference>